<dbReference type="InterPro" id="IPR014730">
    <property type="entry name" value="ETF_a/b_N"/>
</dbReference>
<dbReference type="PIRSF" id="PIRSF000089">
    <property type="entry name" value="Electra_flavoP_a"/>
    <property type="match status" value="1"/>
</dbReference>
<dbReference type="InterPro" id="IPR033947">
    <property type="entry name" value="ETF_alpha_N"/>
</dbReference>
<protein>
    <submittedName>
        <fullName evidence="4">Electron transfer flavoprotein subunit alpha/FixB family protein</fullName>
    </submittedName>
</protein>
<keyword evidence="2" id="KW-0249">Electron transport</keyword>
<dbReference type="SMART" id="SM00893">
    <property type="entry name" value="ETF"/>
    <property type="match status" value="1"/>
</dbReference>
<keyword evidence="5" id="KW-1185">Reference proteome</keyword>
<dbReference type="InterPro" id="IPR014729">
    <property type="entry name" value="Rossmann-like_a/b/a_fold"/>
</dbReference>
<accession>A0ABX2IFM4</accession>
<dbReference type="SUPFAM" id="SSF52402">
    <property type="entry name" value="Adenine nucleotide alpha hydrolases-like"/>
    <property type="match status" value="1"/>
</dbReference>
<feature type="domain" description="Electron transfer flavoprotein alpha/beta-subunit N-terminal" evidence="3">
    <location>
        <begin position="3"/>
        <end position="181"/>
    </location>
</feature>
<organism evidence="4 5">
    <name type="scientific">Uliginosibacterium aquaticum</name>
    <dbReference type="NCBI Taxonomy" id="2731212"/>
    <lineage>
        <taxon>Bacteria</taxon>
        <taxon>Pseudomonadati</taxon>
        <taxon>Pseudomonadota</taxon>
        <taxon>Betaproteobacteria</taxon>
        <taxon>Rhodocyclales</taxon>
        <taxon>Zoogloeaceae</taxon>
        <taxon>Uliginosibacterium</taxon>
    </lineage>
</organism>
<dbReference type="InterPro" id="IPR001308">
    <property type="entry name" value="ETF_a/FixB"/>
</dbReference>
<comment type="similarity">
    <text evidence="1">Belongs to the ETF alpha-subunit/FixB family.</text>
</comment>
<dbReference type="CDD" id="cd01715">
    <property type="entry name" value="ETF_alpha"/>
    <property type="match status" value="1"/>
</dbReference>
<dbReference type="Gene3D" id="3.40.50.1220">
    <property type="entry name" value="TPP-binding domain"/>
    <property type="match status" value="1"/>
</dbReference>
<dbReference type="Pfam" id="PF00766">
    <property type="entry name" value="ETF_alpha"/>
    <property type="match status" value="1"/>
</dbReference>
<evidence type="ECO:0000256" key="1">
    <source>
        <dbReference type="ARBA" id="ARBA00005817"/>
    </source>
</evidence>
<evidence type="ECO:0000313" key="4">
    <source>
        <dbReference type="EMBL" id="NSL55549.1"/>
    </source>
</evidence>
<evidence type="ECO:0000313" key="5">
    <source>
        <dbReference type="Proteomes" id="UP000778523"/>
    </source>
</evidence>
<dbReference type="PANTHER" id="PTHR43153:SF1">
    <property type="entry name" value="ELECTRON TRANSFER FLAVOPROTEIN SUBUNIT ALPHA, MITOCHONDRIAL"/>
    <property type="match status" value="1"/>
</dbReference>
<evidence type="ECO:0000259" key="3">
    <source>
        <dbReference type="SMART" id="SM00893"/>
    </source>
</evidence>
<dbReference type="InterPro" id="IPR014731">
    <property type="entry name" value="ETF_asu_C"/>
</dbReference>
<dbReference type="Proteomes" id="UP000778523">
    <property type="component" value="Unassembled WGS sequence"/>
</dbReference>
<sequence>MKILVLAEHDNIRLKPLTARLLGAAQQLGAAADLLVIGAACQAVAEQGALLAGVARVRQLDAPHYAHFSVENLAMVLAQLAGSYTHVLLPATPFGKALAPRVAAMLDVAPVSGVTAIVAGDCFVRPTHAGNVLETVLCPEPVKVLTLRPAAFAATGRQLPAVIESLAPGPEMGVSRQVAQQRTNSARPELATARVVVAGGRGLGSADAFRDLLEPLADCLGAALAATRAAVDANYASNDLQVGQTGCAVAPELYIAVGISGAQQHLAGMRDAKWIVAINTDPEAPIFKVADLALVGDAHEIVPQLIAALRG</sequence>
<keyword evidence="2" id="KW-0813">Transport</keyword>
<dbReference type="SUPFAM" id="SSF52467">
    <property type="entry name" value="DHS-like NAD/FAD-binding domain"/>
    <property type="match status" value="1"/>
</dbReference>
<comment type="caution">
    <text evidence="4">The sequence shown here is derived from an EMBL/GenBank/DDBJ whole genome shotgun (WGS) entry which is preliminary data.</text>
</comment>
<dbReference type="Gene3D" id="3.40.50.620">
    <property type="entry name" value="HUPs"/>
    <property type="match status" value="1"/>
</dbReference>
<proteinExistence type="inferred from homology"/>
<dbReference type="PANTHER" id="PTHR43153">
    <property type="entry name" value="ELECTRON TRANSFER FLAVOPROTEIN ALPHA"/>
    <property type="match status" value="1"/>
</dbReference>
<dbReference type="InterPro" id="IPR029035">
    <property type="entry name" value="DHS-like_NAD/FAD-binding_dom"/>
</dbReference>
<dbReference type="EMBL" id="JABCSC020000002">
    <property type="protein sequence ID" value="NSL55549.1"/>
    <property type="molecule type" value="Genomic_DNA"/>
</dbReference>
<gene>
    <name evidence="4" type="ORF">HJ583_010975</name>
</gene>
<reference evidence="4 5" key="1">
    <citation type="submission" date="2020-06" db="EMBL/GenBank/DDBJ databases">
        <title>Draft genome of Uliginosibacterium sp. IMCC34675.</title>
        <authorList>
            <person name="Song J."/>
        </authorList>
    </citation>
    <scope>NUCLEOTIDE SEQUENCE [LARGE SCALE GENOMIC DNA]</scope>
    <source>
        <strain evidence="4 5">IMCC34675</strain>
    </source>
</reference>
<dbReference type="Pfam" id="PF01012">
    <property type="entry name" value="ETF"/>
    <property type="match status" value="1"/>
</dbReference>
<name>A0ABX2IFM4_9RHOO</name>
<evidence type="ECO:0000256" key="2">
    <source>
        <dbReference type="ARBA" id="ARBA00022982"/>
    </source>
</evidence>
<dbReference type="RefSeq" id="WP_170021926.1">
    <property type="nucleotide sequence ID" value="NZ_JABCSC020000002.1"/>
</dbReference>